<reference evidence="2" key="1">
    <citation type="journal article" date="2024" name="Proc. Natl. Acad. Sci. U.S.A.">
        <title>Extraordinary preservation of gene collinearity over three hundred million years revealed in homosporous lycophytes.</title>
        <authorList>
            <person name="Li C."/>
            <person name="Wickell D."/>
            <person name="Kuo L.Y."/>
            <person name="Chen X."/>
            <person name="Nie B."/>
            <person name="Liao X."/>
            <person name="Peng D."/>
            <person name="Ji J."/>
            <person name="Jenkins J."/>
            <person name="Williams M."/>
            <person name="Shu S."/>
            <person name="Plott C."/>
            <person name="Barry K."/>
            <person name="Rajasekar S."/>
            <person name="Grimwood J."/>
            <person name="Han X."/>
            <person name="Sun S."/>
            <person name="Hou Z."/>
            <person name="He W."/>
            <person name="Dai G."/>
            <person name="Sun C."/>
            <person name="Schmutz J."/>
            <person name="Leebens-Mack J.H."/>
            <person name="Li F.W."/>
            <person name="Wang L."/>
        </authorList>
    </citation>
    <scope>NUCLEOTIDE SEQUENCE [LARGE SCALE GENOMIC DNA]</scope>
    <source>
        <strain evidence="2">cv. PW_Plant_1</strain>
    </source>
</reference>
<organism evidence="1 2">
    <name type="scientific">Diphasiastrum complanatum</name>
    <name type="common">Issler's clubmoss</name>
    <name type="synonym">Lycopodium complanatum</name>
    <dbReference type="NCBI Taxonomy" id="34168"/>
    <lineage>
        <taxon>Eukaryota</taxon>
        <taxon>Viridiplantae</taxon>
        <taxon>Streptophyta</taxon>
        <taxon>Embryophyta</taxon>
        <taxon>Tracheophyta</taxon>
        <taxon>Lycopodiopsida</taxon>
        <taxon>Lycopodiales</taxon>
        <taxon>Lycopodiaceae</taxon>
        <taxon>Lycopodioideae</taxon>
        <taxon>Diphasiastrum</taxon>
    </lineage>
</organism>
<dbReference type="Proteomes" id="UP001162992">
    <property type="component" value="Chromosome 14"/>
</dbReference>
<keyword evidence="2" id="KW-1185">Reference proteome</keyword>
<dbReference type="EMBL" id="CM055105">
    <property type="protein sequence ID" value="KAJ7531324.1"/>
    <property type="molecule type" value="Genomic_DNA"/>
</dbReference>
<name>A0ACC2BP74_DIPCM</name>
<accession>A0ACC2BP74</accession>
<sequence length="157" mass="17897">MGIDIDRRAGMKNPGSIHALDRVFANANASFWEELVMMVESFSQMHRRIFAFFFNFQYMQLLVGNYYNICKILEAALVCEVSAQRAWILLALIGGNFLEDVDGIVALHHGSGRVRRVPQVSFHHVCGSPNVSRYLVFVFPSSFLQQPCTGFMMRIRC</sequence>
<comment type="caution">
    <text evidence="1">The sequence shown here is derived from an EMBL/GenBank/DDBJ whole genome shotgun (WGS) entry which is preliminary data.</text>
</comment>
<protein>
    <submittedName>
        <fullName evidence="1">Uncharacterized protein</fullName>
    </submittedName>
</protein>
<evidence type="ECO:0000313" key="1">
    <source>
        <dbReference type="EMBL" id="KAJ7531324.1"/>
    </source>
</evidence>
<evidence type="ECO:0000313" key="2">
    <source>
        <dbReference type="Proteomes" id="UP001162992"/>
    </source>
</evidence>
<gene>
    <name evidence="1" type="ORF">O6H91_14G040600</name>
</gene>
<proteinExistence type="predicted"/>